<reference evidence="1" key="2">
    <citation type="journal article" date="2015" name="Data Brief">
        <title>Shoot transcriptome of the giant reed, Arundo donax.</title>
        <authorList>
            <person name="Barrero R.A."/>
            <person name="Guerrero F.D."/>
            <person name="Moolhuijzen P."/>
            <person name="Goolsby J.A."/>
            <person name="Tidwell J."/>
            <person name="Bellgard S.E."/>
            <person name="Bellgard M.I."/>
        </authorList>
    </citation>
    <scope>NUCLEOTIDE SEQUENCE</scope>
    <source>
        <tissue evidence="1">Shoot tissue taken approximately 20 cm above the soil surface</tissue>
    </source>
</reference>
<name>A0A0A9A4B3_ARUDO</name>
<reference evidence="1" key="1">
    <citation type="submission" date="2014-09" db="EMBL/GenBank/DDBJ databases">
        <authorList>
            <person name="Magalhaes I.L.F."/>
            <person name="Oliveira U."/>
            <person name="Santos F.R."/>
            <person name="Vidigal T.H.D.A."/>
            <person name="Brescovit A.D."/>
            <person name="Santos A.J."/>
        </authorList>
    </citation>
    <scope>NUCLEOTIDE SEQUENCE</scope>
    <source>
        <tissue evidence="1">Shoot tissue taken approximately 20 cm above the soil surface</tissue>
    </source>
</reference>
<sequence>MINTFSIKLQVSNVSTLHNLTDIMQETCFQLSFFHCTFY</sequence>
<dbReference type="AlphaFoldDB" id="A0A0A9A4B3"/>
<evidence type="ECO:0000313" key="1">
    <source>
        <dbReference type="EMBL" id="JAD45931.1"/>
    </source>
</evidence>
<proteinExistence type="predicted"/>
<dbReference type="EMBL" id="GBRH01251964">
    <property type="protein sequence ID" value="JAD45931.1"/>
    <property type="molecule type" value="Transcribed_RNA"/>
</dbReference>
<accession>A0A0A9A4B3</accession>
<protein>
    <submittedName>
        <fullName evidence="1">Uncharacterized protein</fullName>
    </submittedName>
</protein>
<organism evidence="1">
    <name type="scientific">Arundo donax</name>
    <name type="common">Giant reed</name>
    <name type="synonym">Donax arundinaceus</name>
    <dbReference type="NCBI Taxonomy" id="35708"/>
    <lineage>
        <taxon>Eukaryota</taxon>
        <taxon>Viridiplantae</taxon>
        <taxon>Streptophyta</taxon>
        <taxon>Embryophyta</taxon>
        <taxon>Tracheophyta</taxon>
        <taxon>Spermatophyta</taxon>
        <taxon>Magnoliopsida</taxon>
        <taxon>Liliopsida</taxon>
        <taxon>Poales</taxon>
        <taxon>Poaceae</taxon>
        <taxon>PACMAD clade</taxon>
        <taxon>Arundinoideae</taxon>
        <taxon>Arundineae</taxon>
        <taxon>Arundo</taxon>
    </lineage>
</organism>